<feature type="transmembrane region" description="Helical" evidence="7">
    <location>
        <begin position="273"/>
        <end position="290"/>
    </location>
</feature>
<evidence type="ECO:0000256" key="3">
    <source>
        <dbReference type="ARBA" id="ARBA00022519"/>
    </source>
</evidence>
<evidence type="ECO:0000313" key="9">
    <source>
        <dbReference type="EMBL" id="QAA95627.1"/>
    </source>
</evidence>
<dbReference type="GO" id="GO:0005886">
    <property type="term" value="C:plasma membrane"/>
    <property type="evidence" value="ECO:0007669"/>
    <property type="project" value="UniProtKB-SubCell"/>
</dbReference>
<dbReference type="Proteomes" id="UP000283474">
    <property type="component" value="Chromosome"/>
</dbReference>
<dbReference type="PIRSF" id="PIRSF006066">
    <property type="entry name" value="HI0050"/>
    <property type="match status" value="1"/>
</dbReference>
<evidence type="ECO:0000259" key="8">
    <source>
        <dbReference type="Pfam" id="PF06808"/>
    </source>
</evidence>
<keyword evidence="7" id="KW-0813">Transport</keyword>
<proteinExistence type="inferred from homology"/>
<evidence type="ECO:0000256" key="6">
    <source>
        <dbReference type="ARBA" id="ARBA00023136"/>
    </source>
</evidence>
<evidence type="ECO:0000256" key="2">
    <source>
        <dbReference type="ARBA" id="ARBA00022475"/>
    </source>
</evidence>
<accession>A0A410GH45</accession>
<dbReference type="Pfam" id="PF06808">
    <property type="entry name" value="DctM"/>
    <property type="match status" value="1"/>
</dbReference>
<sequence length="418" mass="44304">MTWILFGGLAVLLIMGMPIGFALMIASVGAMLFIDMGLKSVPLTLFHGTTSFVVLAVPLFILMGELMSATSIARRIVDFASALVGWMRGGLANVNVLANMFMAEISGSAVADAAALGKIFVPQMARVGYPKAFAVTVTAAAAIIGIIIPPSIPMVLYGAVTNTSIRDIFIAGIVPGVMLVLAFIITNYIFARKEGHPVDREFDLPSVVRTAHGAIVPLLLPVVVVGGLISGIFTPTEAAAVGVVLALVFGLARRELSWKTGYRLLVDSTHQTASVMMILAGSAVLGQVLANEQIPQQMVEAMGGITNTAFGFLLLVNAILLVAGMFLQAPAAIIVIVPVLLPMALQLGIDPVHFGVIVCVNLALGQQTPPVATVLLTVCSISGVRMHETFRYMNWYILAMLVVLALVTYVPYLTLWFK</sequence>
<comment type="similarity">
    <text evidence="7">Belongs to the TRAP transporter large permease family.</text>
</comment>
<dbReference type="InterPro" id="IPR004681">
    <property type="entry name" value="TRAP_DctM"/>
</dbReference>
<evidence type="ECO:0000313" key="10">
    <source>
        <dbReference type="Proteomes" id="UP000283474"/>
    </source>
</evidence>
<comment type="subunit">
    <text evidence="7">The complex comprises the extracytoplasmic solute receptor protein and the two transmembrane proteins.</text>
</comment>
<keyword evidence="10" id="KW-1185">Reference proteome</keyword>
<feature type="transmembrane region" description="Helical" evidence="7">
    <location>
        <begin position="168"/>
        <end position="190"/>
    </location>
</feature>
<feature type="transmembrane region" description="Helical" evidence="7">
    <location>
        <begin position="235"/>
        <end position="252"/>
    </location>
</feature>
<feature type="domain" description="TRAP C4-dicarboxylate transport system permease DctM subunit" evidence="8">
    <location>
        <begin position="6"/>
        <end position="413"/>
    </location>
</feature>
<keyword evidence="5 7" id="KW-1133">Transmembrane helix</keyword>
<feature type="transmembrane region" description="Helical" evidence="7">
    <location>
        <begin position="211"/>
        <end position="229"/>
    </location>
</feature>
<dbReference type="PANTHER" id="PTHR33362">
    <property type="entry name" value="SIALIC ACID TRAP TRANSPORTER PERMEASE PROTEIN SIAT-RELATED"/>
    <property type="match status" value="1"/>
</dbReference>
<feature type="transmembrane region" description="Helical" evidence="7">
    <location>
        <begin position="133"/>
        <end position="156"/>
    </location>
</feature>
<dbReference type="RefSeq" id="WP_128355657.1">
    <property type="nucleotide sequence ID" value="NZ_CP022987.1"/>
</dbReference>
<feature type="transmembrane region" description="Helical" evidence="7">
    <location>
        <begin position="395"/>
        <end position="417"/>
    </location>
</feature>
<dbReference type="InterPro" id="IPR010656">
    <property type="entry name" value="DctM"/>
</dbReference>
<gene>
    <name evidence="9" type="ORF">CKA81_13040</name>
</gene>
<dbReference type="GO" id="GO:0022857">
    <property type="term" value="F:transmembrane transporter activity"/>
    <property type="evidence" value="ECO:0007669"/>
    <property type="project" value="UniProtKB-UniRule"/>
</dbReference>
<keyword evidence="6 7" id="KW-0472">Membrane</keyword>
<organism evidence="9 10">
    <name type="scientific">Pollutimonas thiosulfatoxidans</name>
    <dbReference type="NCBI Taxonomy" id="2028345"/>
    <lineage>
        <taxon>Bacteria</taxon>
        <taxon>Pseudomonadati</taxon>
        <taxon>Pseudomonadota</taxon>
        <taxon>Betaproteobacteria</taxon>
        <taxon>Burkholderiales</taxon>
        <taxon>Alcaligenaceae</taxon>
        <taxon>Pollutimonas</taxon>
    </lineage>
</organism>
<keyword evidence="2" id="KW-1003">Cell membrane</keyword>
<evidence type="ECO:0000256" key="1">
    <source>
        <dbReference type="ARBA" id="ARBA00004429"/>
    </source>
</evidence>
<keyword evidence="4 7" id="KW-0812">Transmembrane</keyword>
<feature type="transmembrane region" description="Helical" evidence="7">
    <location>
        <begin position="310"/>
        <end position="341"/>
    </location>
</feature>
<comment type="caution">
    <text evidence="7">Lacks conserved residue(s) required for the propagation of feature annotation.</text>
</comment>
<evidence type="ECO:0000256" key="7">
    <source>
        <dbReference type="RuleBase" id="RU369079"/>
    </source>
</evidence>
<dbReference type="PANTHER" id="PTHR33362:SF5">
    <property type="entry name" value="C4-DICARBOXYLATE TRAP TRANSPORTER LARGE PERMEASE PROTEIN DCTM"/>
    <property type="match status" value="1"/>
</dbReference>
<name>A0A410GH45_9BURK</name>
<comment type="function">
    <text evidence="7">Part of the tripartite ATP-independent periplasmic (TRAP) transport system.</text>
</comment>
<feature type="transmembrane region" description="Helical" evidence="7">
    <location>
        <begin position="46"/>
        <end position="64"/>
    </location>
</feature>
<protein>
    <recommendedName>
        <fullName evidence="7">TRAP transporter large permease protein</fullName>
    </recommendedName>
</protein>
<keyword evidence="3 7" id="KW-0997">Cell inner membrane</keyword>
<dbReference type="NCBIfam" id="TIGR00786">
    <property type="entry name" value="dctM"/>
    <property type="match status" value="1"/>
</dbReference>
<evidence type="ECO:0000256" key="5">
    <source>
        <dbReference type="ARBA" id="ARBA00022989"/>
    </source>
</evidence>
<evidence type="ECO:0000256" key="4">
    <source>
        <dbReference type="ARBA" id="ARBA00022692"/>
    </source>
</evidence>
<dbReference type="EMBL" id="CP022987">
    <property type="protein sequence ID" value="QAA95627.1"/>
    <property type="molecule type" value="Genomic_DNA"/>
</dbReference>
<comment type="subcellular location">
    <subcellularLocation>
        <location evidence="1 7">Cell inner membrane</location>
        <topology evidence="1 7">Multi-pass membrane protein</topology>
    </subcellularLocation>
</comment>
<dbReference type="AlphaFoldDB" id="A0A410GH45"/>
<dbReference type="KEGG" id="pus:CKA81_13040"/>
<reference evidence="9 10" key="1">
    <citation type="submission" date="2017-08" db="EMBL/GenBank/DDBJ databases">
        <authorList>
            <person name="Park S.-J."/>
            <person name="Kim H."/>
        </authorList>
    </citation>
    <scope>NUCLEOTIDE SEQUENCE [LARGE SCALE GENOMIC DNA]</scope>
    <source>
        <strain evidence="10">ye3</strain>
    </source>
</reference>
<dbReference type="OrthoDB" id="9777699at2"/>